<feature type="binding site" evidence="16">
    <location>
        <position position="11"/>
    </location>
    <ligand>
        <name>substrate</name>
    </ligand>
</feature>
<sequence>MHKRQIVLDTETTGIDPKEGHRIIEIGCVELVNRRLTGNNFHVYINPQRGIEEEAIDVHGITNEFLRDKPFFHQIAQEFYDYIQGAELVIHNAPFDVGFMDHEFAMLNQGFAKTHDVCEVLDTLVMARDLHPGQKNSLDALCRRYDIDNSKRTLHGALLDSEILSDVYLAMTGGQKKLNLAQHNEQAQQGSGGGIRRLSAERAPLKVVMATADELDAHEARMELVNKASGQSLWQQ</sequence>
<proteinExistence type="predicted"/>
<accession>A0A0F4QFC6</accession>
<evidence type="ECO:0000259" key="19">
    <source>
        <dbReference type="SMART" id="SM00479"/>
    </source>
</evidence>
<evidence type="ECO:0000256" key="10">
    <source>
        <dbReference type="ARBA" id="ARBA00022839"/>
    </source>
</evidence>
<dbReference type="Proteomes" id="UP000033452">
    <property type="component" value="Unassembled WGS sequence"/>
</dbReference>
<dbReference type="GO" id="GO:0003887">
    <property type="term" value="F:DNA-directed DNA polymerase activity"/>
    <property type="evidence" value="ECO:0007669"/>
    <property type="project" value="UniProtKB-KW"/>
</dbReference>
<dbReference type="EMBL" id="JXYA01000057">
    <property type="protein sequence ID" value="KJZ05989.1"/>
    <property type="molecule type" value="Genomic_DNA"/>
</dbReference>
<comment type="caution">
    <text evidence="20">The sequence shown here is derived from an EMBL/GenBank/DDBJ whole genome shotgun (WGS) entry which is preliminary data.</text>
</comment>
<comment type="cofactor">
    <cofactor evidence="17">
        <name>Mg(2+)</name>
        <dbReference type="ChEBI" id="CHEBI:18420"/>
    </cofactor>
    <cofactor evidence="17">
        <name>Mn(2+)</name>
        <dbReference type="ChEBI" id="CHEBI:29035"/>
    </cofactor>
    <text evidence="17">Binds 2 divalent metal cations. Magnesium or manganese.</text>
</comment>
<dbReference type="GO" id="GO:0003677">
    <property type="term" value="F:DNA binding"/>
    <property type="evidence" value="ECO:0007669"/>
    <property type="project" value="InterPro"/>
</dbReference>
<dbReference type="GO" id="GO:0046872">
    <property type="term" value="F:metal ion binding"/>
    <property type="evidence" value="ECO:0007669"/>
    <property type="project" value="UniProtKB-KW"/>
</dbReference>
<dbReference type="GO" id="GO:0005829">
    <property type="term" value="C:cytosol"/>
    <property type="evidence" value="ECO:0007669"/>
    <property type="project" value="TreeGrafter"/>
</dbReference>
<comment type="catalytic activity">
    <reaction evidence="14 18">
        <text>DNA(n) + a 2'-deoxyribonucleoside 5'-triphosphate = DNA(n+1) + diphosphate</text>
        <dbReference type="Rhea" id="RHEA:22508"/>
        <dbReference type="Rhea" id="RHEA-COMP:17339"/>
        <dbReference type="Rhea" id="RHEA-COMP:17340"/>
        <dbReference type="ChEBI" id="CHEBI:33019"/>
        <dbReference type="ChEBI" id="CHEBI:61560"/>
        <dbReference type="ChEBI" id="CHEBI:173112"/>
        <dbReference type="EC" id="2.7.7.7"/>
    </reaction>
</comment>
<evidence type="ECO:0000256" key="13">
    <source>
        <dbReference type="ARBA" id="ARBA00023211"/>
    </source>
</evidence>
<dbReference type="NCBIfam" id="NF004316">
    <property type="entry name" value="PRK05711.1"/>
    <property type="match status" value="1"/>
</dbReference>
<evidence type="ECO:0000256" key="7">
    <source>
        <dbReference type="ARBA" id="ARBA00022722"/>
    </source>
</evidence>
<keyword evidence="21" id="KW-1185">Reference proteome</keyword>
<evidence type="ECO:0000256" key="5">
    <source>
        <dbReference type="ARBA" id="ARBA00022695"/>
    </source>
</evidence>
<name>A0A0F4QFC6_9GAMM</name>
<feature type="binding site" evidence="17">
    <location>
        <position position="9"/>
    </location>
    <ligand>
        <name>a divalent metal cation</name>
        <dbReference type="ChEBI" id="CHEBI:60240"/>
        <label>1</label>
        <note>catalytic</note>
    </ligand>
</feature>
<evidence type="ECO:0000256" key="9">
    <source>
        <dbReference type="ARBA" id="ARBA00022801"/>
    </source>
</evidence>
<feature type="binding site" evidence="16">
    <location>
        <position position="54"/>
    </location>
    <ligand>
        <name>substrate</name>
    </ligand>
</feature>
<evidence type="ECO:0000256" key="2">
    <source>
        <dbReference type="ARBA" id="ARBA00012417"/>
    </source>
</evidence>
<keyword evidence="6 18" id="KW-0235">DNA replication</keyword>
<keyword evidence="4 18" id="KW-0808">Transferase</keyword>
<dbReference type="InterPro" id="IPR013520">
    <property type="entry name" value="Ribonucl_H"/>
</dbReference>
<evidence type="ECO:0000313" key="20">
    <source>
        <dbReference type="EMBL" id="KJZ05989.1"/>
    </source>
</evidence>
<dbReference type="RefSeq" id="WP_046006842.1">
    <property type="nucleotide sequence ID" value="NZ_JXYA01000057.1"/>
</dbReference>
<evidence type="ECO:0000256" key="3">
    <source>
        <dbReference type="ARBA" id="ARBA00020352"/>
    </source>
</evidence>
<evidence type="ECO:0000256" key="1">
    <source>
        <dbReference type="ARBA" id="ARBA00001936"/>
    </source>
</evidence>
<evidence type="ECO:0000256" key="18">
    <source>
        <dbReference type="RuleBase" id="RU364087"/>
    </source>
</evidence>
<dbReference type="PANTHER" id="PTHR30231">
    <property type="entry name" value="DNA POLYMERASE III SUBUNIT EPSILON"/>
    <property type="match status" value="1"/>
</dbReference>
<protein>
    <recommendedName>
        <fullName evidence="3 18">DNA polymerase III subunit epsilon</fullName>
        <ecNumber evidence="2 18">2.7.7.7</ecNumber>
    </recommendedName>
</protein>
<dbReference type="NCBIfam" id="TIGR01406">
    <property type="entry name" value="dnaQ_proteo"/>
    <property type="match status" value="1"/>
</dbReference>
<dbReference type="InterPro" id="IPR036397">
    <property type="entry name" value="RNaseH_sf"/>
</dbReference>
<evidence type="ECO:0000256" key="6">
    <source>
        <dbReference type="ARBA" id="ARBA00022705"/>
    </source>
</evidence>
<dbReference type="InterPro" id="IPR006309">
    <property type="entry name" value="DnaQ_proteo"/>
</dbReference>
<gene>
    <name evidence="18" type="primary">dnaQ</name>
    <name evidence="20" type="ORF">TW77_20550</name>
</gene>
<comment type="cofactor">
    <cofactor evidence="1 18">
        <name>Mn(2+)</name>
        <dbReference type="ChEBI" id="CHEBI:29035"/>
    </cofactor>
</comment>
<dbReference type="Pfam" id="PF00929">
    <property type="entry name" value="RNase_T"/>
    <property type="match status" value="1"/>
</dbReference>
<reference evidence="20 21" key="1">
    <citation type="journal article" date="2015" name="BMC Genomics">
        <title>Genome mining reveals unlocked bioactive potential of marine Gram-negative bacteria.</title>
        <authorList>
            <person name="Machado H."/>
            <person name="Sonnenschein E.C."/>
            <person name="Melchiorsen J."/>
            <person name="Gram L."/>
        </authorList>
    </citation>
    <scope>NUCLEOTIDE SEQUENCE [LARGE SCALE GENOMIC DNA]</scope>
    <source>
        <strain evidence="20 21">S2471</strain>
    </source>
</reference>
<evidence type="ECO:0000256" key="15">
    <source>
        <dbReference type="PIRSR" id="PIRSR606309-1"/>
    </source>
</evidence>
<keyword evidence="11 17" id="KW-0460">Magnesium</keyword>
<feature type="binding site" evidence="16">
    <location>
        <position position="160"/>
    </location>
    <ligand>
        <name>substrate</name>
    </ligand>
</feature>
<dbReference type="NCBIfam" id="TIGR00573">
    <property type="entry name" value="dnaq"/>
    <property type="match status" value="1"/>
</dbReference>
<evidence type="ECO:0000313" key="21">
    <source>
        <dbReference type="Proteomes" id="UP000033452"/>
    </source>
</evidence>
<evidence type="ECO:0000256" key="8">
    <source>
        <dbReference type="ARBA" id="ARBA00022723"/>
    </source>
</evidence>
<feature type="domain" description="Exonuclease" evidence="19">
    <location>
        <begin position="4"/>
        <end position="177"/>
    </location>
</feature>
<evidence type="ECO:0000256" key="12">
    <source>
        <dbReference type="ARBA" id="ARBA00022932"/>
    </source>
</evidence>
<dbReference type="Gene3D" id="3.30.420.10">
    <property type="entry name" value="Ribonuclease H-like superfamily/Ribonuclease H"/>
    <property type="match status" value="1"/>
</dbReference>
<dbReference type="GO" id="GO:0045004">
    <property type="term" value="P:DNA replication proofreading"/>
    <property type="evidence" value="ECO:0007669"/>
    <property type="project" value="TreeGrafter"/>
</dbReference>
<evidence type="ECO:0000256" key="4">
    <source>
        <dbReference type="ARBA" id="ARBA00022679"/>
    </source>
</evidence>
<dbReference type="SMART" id="SM00479">
    <property type="entry name" value="EXOIII"/>
    <property type="match status" value="1"/>
</dbReference>
<dbReference type="PANTHER" id="PTHR30231:SF41">
    <property type="entry name" value="DNA POLYMERASE III SUBUNIT EPSILON"/>
    <property type="match status" value="1"/>
</dbReference>
<dbReference type="SUPFAM" id="SSF53098">
    <property type="entry name" value="Ribonuclease H-like"/>
    <property type="match status" value="1"/>
</dbReference>
<feature type="binding site" evidence="17">
    <location>
        <position position="160"/>
    </location>
    <ligand>
        <name>a divalent metal cation</name>
        <dbReference type="ChEBI" id="CHEBI:60240"/>
        <label>1</label>
        <note>catalytic</note>
    </ligand>
</feature>
<feature type="binding site" evidence="17">
    <location>
        <position position="11"/>
    </location>
    <ligand>
        <name>a divalent metal cation</name>
        <dbReference type="ChEBI" id="CHEBI:60240"/>
        <label>1</label>
        <note>catalytic</note>
    </ligand>
</feature>
<evidence type="ECO:0000256" key="14">
    <source>
        <dbReference type="ARBA" id="ARBA00049244"/>
    </source>
</evidence>
<evidence type="ECO:0000256" key="16">
    <source>
        <dbReference type="PIRSR" id="PIRSR606309-2"/>
    </source>
</evidence>
<feature type="active site" description="Proton acceptor" evidence="15">
    <location>
        <position position="155"/>
    </location>
</feature>
<dbReference type="FunFam" id="3.30.420.10:FF:000012">
    <property type="entry name" value="DNA polymerase III subunit epsilon"/>
    <property type="match status" value="1"/>
</dbReference>
<keyword evidence="9 18" id="KW-0378">Hydrolase</keyword>
<comment type="function">
    <text evidence="18">DNA polymerase III is a complex, multichain enzyme responsible for most of the replicative synthesis in bacteria. The epsilon subunit contain the editing function and is a proofreading 3'-5' exonuclease.</text>
</comment>
<keyword evidence="7 18" id="KW-0540">Nuclease</keyword>
<feature type="binding site" evidence="16">
    <location>
        <position position="59"/>
    </location>
    <ligand>
        <name>substrate</name>
    </ligand>
</feature>
<feature type="binding site" evidence="16">
    <location>
        <position position="9"/>
    </location>
    <ligand>
        <name>substrate</name>
    </ligand>
</feature>
<dbReference type="InterPro" id="IPR012337">
    <property type="entry name" value="RNaseH-like_sf"/>
</dbReference>
<evidence type="ECO:0000256" key="11">
    <source>
        <dbReference type="ARBA" id="ARBA00022842"/>
    </source>
</evidence>
<keyword evidence="10 18" id="KW-0269">Exonuclease</keyword>
<keyword evidence="12 18" id="KW-0239">DNA-directed DNA polymerase</keyword>
<dbReference type="CDD" id="cd06131">
    <property type="entry name" value="DNA_pol_III_epsilon_Ecoli_like"/>
    <property type="match status" value="1"/>
</dbReference>
<dbReference type="InterPro" id="IPR006054">
    <property type="entry name" value="DnaQ"/>
</dbReference>
<dbReference type="PATRIC" id="fig|43658.5.peg.4335"/>
<evidence type="ECO:0000256" key="17">
    <source>
        <dbReference type="PIRSR" id="PIRSR606309-3"/>
    </source>
</evidence>
<keyword evidence="8 17" id="KW-0479">Metal-binding</keyword>
<organism evidence="20 21">
    <name type="scientific">Pseudoalteromonas rubra</name>
    <dbReference type="NCBI Taxonomy" id="43658"/>
    <lineage>
        <taxon>Bacteria</taxon>
        <taxon>Pseudomonadati</taxon>
        <taxon>Pseudomonadota</taxon>
        <taxon>Gammaproteobacteria</taxon>
        <taxon>Alteromonadales</taxon>
        <taxon>Pseudoalteromonadaceae</taxon>
        <taxon>Pseudoalteromonas</taxon>
    </lineage>
</organism>
<dbReference type="OrthoDB" id="9804290at2"/>
<dbReference type="GO" id="GO:0008408">
    <property type="term" value="F:3'-5' exonuclease activity"/>
    <property type="evidence" value="ECO:0007669"/>
    <property type="project" value="TreeGrafter"/>
</dbReference>
<comment type="subunit">
    <text evidence="18">DNA polymerase III contains a core (composed of alpha, epsilon and theta chains) that associates with a tau subunit. This core dimerizes to form the POLIII' complex. PolIII' associates with the gamma complex (composed of gamma, delta, delta', psi and chi chains) and with the beta chain to form the complete DNA polymerase III complex.</text>
</comment>
<dbReference type="EC" id="2.7.7.7" evidence="2 18"/>
<keyword evidence="13 17" id="KW-0464">Manganese</keyword>
<dbReference type="AlphaFoldDB" id="A0A0F4QFC6"/>
<keyword evidence="5 18" id="KW-0548">Nucleotidyltransferase</keyword>